<reference evidence="1 2" key="1">
    <citation type="journal article" date="2019" name="Int. J. Syst. Evol. Microbiol.">
        <title>The Global Catalogue of Microorganisms (GCM) 10K type strain sequencing project: providing services to taxonomists for standard genome sequencing and annotation.</title>
        <authorList>
            <consortium name="The Broad Institute Genomics Platform"/>
            <consortium name="The Broad Institute Genome Sequencing Center for Infectious Disease"/>
            <person name="Wu L."/>
            <person name="Ma J."/>
        </authorList>
    </citation>
    <scope>NUCLEOTIDE SEQUENCE [LARGE SCALE GENOMIC DNA]</scope>
    <source>
        <strain evidence="1 2">Q85</strain>
    </source>
</reference>
<proteinExistence type="predicted"/>
<dbReference type="AlphaFoldDB" id="A0ABD5YGB3"/>
<dbReference type="Pfam" id="PF25941">
    <property type="entry name" value="PDDEXK_16"/>
    <property type="match status" value="1"/>
</dbReference>
<keyword evidence="2" id="KW-1185">Reference proteome</keyword>
<sequence length="203" mass="23161">MRISSGEDVDWVANPDLMLEDVRSAYRANRCSGRGSSTAAARGYNIERLATAVFDVDGFFMRYPGDKTCIDTTGFSDNHHEVNIESKGAVNRYPSGGYGEFRIWWSNHVDLFIESIDYSPKRYIYFFVTYAVDNNGYAKEVGKLSVDIEIIDDLLTNWRWVDHASMSKARVRDISWHLLLSRLGVSVDRFRETNMIVVTSESS</sequence>
<name>A0ABD5YGB3_9EURY</name>
<evidence type="ECO:0000313" key="1">
    <source>
        <dbReference type="EMBL" id="MFC7188379.1"/>
    </source>
</evidence>
<dbReference type="RefSeq" id="WP_267665807.1">
    <property type="nucleotide sequence ID" value="NZ_JAODIX010000114.1"/>
</dbReference>
<evidence type="ECO:0000313" key="2">
    <source>
        <dbReference type="Proteomes" id="UP001596390"/>
    </source>
</evidence>
<accession>A0ABD5YGB3</accession>
<dbReference type="InterPro" id="IPR058715">
    <property type="entry name" value="PDDEXK_nuclease-rel"/>
</dbReference>
<comment type="caution">
    <text evidence="1">The sequence shown here is derived from an EMBL/GenBank/DDBJ whole genome shotgun (WGS) entry which is preliminary data.</text>
</comment>
<gene>
    <name evidence="1" type="ORF">ACFQMK_16210</name>
</gene>
<dbReference type="Proteomes" id="UP001596390">
    <property type="component" value="Unassembled WGS sequence"/>
</dbReference>
<protein>
    <recommendedName>
        <fullName evidence="3">Restriction endonuclease</fullName>
    </recommendedName>
</protein>
<organism evidence="1 2">
    <name type="scientific">Halorubrum yunnanense</name>
    <dbReference type="NCBI Taxonomy" id="1526162"/>
    <lineage>
        <taxon>Archaea</taxon>
        <taxon>Methanobacteriati</taxon>
        <taxon>Methanobacteriota</taxon>
        <taxon>Stenosarchaea group</taxon>
        <taxon>Halobacteria</taxon>
        <taxon>Halobacteriales</taxon>
        <taxon>Haloferacaceae</taxon>
        <taxon>Halorubrum</taxon>
    </lineage>
</organism>
<evidence type="ECO:0008006" key="3">
    <source>
        <dbReference type="Google" id="ProtNLM"/>
    </source>
</evidence>
<dbReference type="EMBL" id="JBHSZZ010000114">
    <property type="protein sequence ID" value="MFC7188379.1"/>
    <property type="molecule type" value="Genomic_DNA"/>
</dbReference>